<comment type="caution">
    <text evidence="1">The sequence shown here is derived from an EMBL/GenBank/DDBJ whole genome shotgun (WGS) entry which is preliminary data.</text>
</comment>
<gene>
    <name evidence="1" type="ORF">Pint_05854</name>
</gene>
<dbReference type="Proteomes" id="UP001163603">
    <property type="component" value="Chromosome 3"/>
</dbReference>
<keyword evidence="2" id="KW-1185">Reference proteome</keyword>
<proteinExistence type="predicted"/>
<dbReference type="EMBL" id="CM047738">
    <property type="protein sequence ID" value="KAJ0046053.1"/>
    <property type="molecule type" value="Genomic_DNA"/>
</dbReference>
<reference evidence="2" key="1">
    <citation type="journal article" date="2023" name="G3 (Bethesda)">
        <title>Genome assembly and association tests identify interacting loci associated with vigor, precocity, and sex in interspecific pistachio rootstocks.</title>
        <authorList>
            <person name="Palmer W."/>
            <person name="Jacygrad E."/>
            <person name="Sagayaradj S."/>
            <person name="Cavanaugh K."/>
            <person name="Han R."/>
            <person name="Bertier L."/>
            <person name="Beede B."/>
            <person name="Kafkas S."/>
            <person name="Golino D."/>
            <person name="Preece J."/>
            <person name="Michelmore R."/>
        </authorList>
    </citation>
    <scope>NUCLEOTIDE SEQUENCE [LARGE SCALE GENOMIC DNA]</scope>
</reference>
<evidence type="ECO:0000313" key="1">
    <source>
        <dbReference type="EMBL" id="KAJ0046053.1"/>
    </source>
</evidence>
<protein>
    <submittedName>
        <fullName evidence="1">Uncharacterized protein</fullName>
    </submittedName>
</protein>
<name>A0ACC0Z6R5_9ROSI</name>
<evidence type="ECO:0000313" key="2">
    <source>
        <dbReference type="Proteomes" id="UP001163603"/>
    </source>
</evidence>
<organism evidence="1 2">
    <name type="scientific">Pistacia integerrima</name>
    <dbReference type="NCBI Taxonomy" id="434235"/>
    <lineage>
        <taxon>Eukaryota</taxon>
        <taxon>Viridiplantae</taxon>
        <taxon>Streptophyta</taxon>
        <taxon>Embryophyta</taxon>
        <taxon>Tracheophyta</taxon>
        <taxon>Spermatophyta</taxon>
        <taxon>Magnoliopsida</taxon>
        <taxon>eudicotyledons</taxon>
        <taxon>Gunneridae</taxon>
        <taxon>Pentapetalae</taxon>
        <taxon>rosids</taxon>
        <taxon>malvids</taxon>
        <taxon>Sapindales</taxon>
        <taxon>Anacardiaceae</taxon>
        <taxon>Pistacia</taxon>
    </lineage>
</organism>
<accession>A0ACC0Z6R5</accession>
<sequence length="446" mass="50542">MVMDSPEISVGFESTAAVKLQKVYRSYRTRRRLADSAVVAEELWWQAIDYAKLNHSTVSFFNFHRPETAASRLSKDAKAQQLAFQHWIEAIDPRHRYGHNLNLYYEEWCKRDTVQPFFYCCLSLSYEGYYSNDTLCKTMYKGLRIIYFNPDRLDIGEGKEVNLKDCPRSRLQQECIKYLGPQERKQYQYIIVGGKFVHKQTGNLLNTNHGLCSSKWIFVMSASKTIYAGEKQKGLFHHSSFLAGAATLAAGRLMAQDGKLKSVSAYSGHYRPTNENLGCFLAFLKENEINVDEVKVFSPTEDNESSDTSKYGDLIGPEAPKPQVSSAVEKKQTFKSNAYARTGRTISYKRTLSSNLQNPRTSVQKKEILQRIQSKKEASSYQLGNQLSLKWSTGAGPRIGCVADYPQNLRAQALEYVNLSPRDAATQQTSEIPADHKSSAKLCVIM</sequence>